<dbReference type="EMBL" id="CP029822">
    <property type="protein sequence ID" value="AZS51496.1"/>
    <property type="molecule type" value="Genomic_DNA"/>
</dbReference>
<dbReference type="Gene3D" id="2.130.10.10">
    <property type="entry name" value="YVTN repeat-like/Quinoprotein amine dehydrogenase"/>
    <property type="match status" value="1"/>
</dbReference>
<evidence type="ECO:0008006" key="3">
    <source>
        <dbReference type="Google" id="ProtNLM"/>
    </source>
</evidence>
<keyword evidence="2" id="KW-1185">Reference proteome</keyword>
<gene>
    <name evidence="1" type="ORF">DM558_12270</name>
</gene>
<evidence type="ECO:0000313" key="1">
    <source>
        <dbReference type="EMBL" id="AZS51496.1"/>
    </source>
</evidence>
<organism evidence="1 2">
    <name type="scientific">Entomomonas moraniae</name>
    <dbReference type="NCBI Taxonomy" id="2213226"/>
    <lineage>
        <taxon>Bacteria</taxon>
        <taxon>Pseudomonadati</taxon>
        <taxon>Pseudomonadota</taxon>
        <taxon>Gammaproteobacteria</taxon>
        <taxon>Pseudomonadales</taxon>
        <taxon>Pseudomonadaceae</taxon>
        <taxon>Entomomonas</taxon>
    </lineage>
</organism>
<evidence type="ECO:0000313" key="2">
    <source>
        <dbReference type="Proteomes" id="UP000273143"/>
    </source>
</evidence>
<accession>A0A451ENY8</accession>
<dbReference type="AlphaFoldDB" id="A0A451ENY8"/>
<reference evidence="2" key="1">
    <citation type="submission" date="2018-06" db="EMBL/GenBank/DDBJ databases">
        <title>Complete genome of Pseudomonas insecticola strain QZS01.</title>
        <authorList>
            <person name="Wang J."/>
            <person name="Su Q."/>
        </authorList>
    </citation>
    <scope>NUCLEOTIDE SEQUENCE [LARGE SCALE GENOMIC DNA]</scope>
    <source>
        <strain evidence="2">QZS01</strain>
    </source>
</reference>
<dbReference type="Proteomes" id="UP000273143">
    <property type="component" value="Chromosome"/>
</dbReference>
<name>A0A451ENY8_9GAMM</name>
<protein>
    <recommendedName>
        <fullName evidence="3">Photosynthesis system II assembly factor Ycf48/Hcf136-like domain-containing protein</fullName>
    </recommendedName>
</protein>
<sequence>MVMGKIKILKKTTYFLLAFIILGLIGYCMGNSDVWTFKTELMKNIKPYDGADLRLNGNNVFLMQVTQPVLEFKTAVSSVNDNDPIPTTEFKEDWMNDSYEVLNRMSVRVLKGTLENDVNICFETKGQDGSWWISDDTKTIYVTSDWLDNHKINEYVSEDEYINFTYFSIYKSVDGGEIFKKLAWPEHNRITQILFAQDGKRGYIVAGGPSLWRTEDGGESWQKIIIPKQLSNVGIGDTALERYQNEITTFDAYTIDGEGNLLIVGFIKRWQPKDSNEKKQGSVIYQLKWSDNLSDMNQIEPLAFVDNVKVSDIEVSSNNELYLLTEHYNFSDPNVHPKDKEVGFIHLQDEKEVVRHVFGKKLFLGKLYLGKNDLLYTSGFTWTSGGLQDNDFAFISKDKGNSWQAINDGRASARASYFDKENNTVWLLKINSLYFKVL</sequence>
<dbReference type="KEGG" id="emo:DM558_12270"/>
<dbReference type="InterPro" id="IPR015943">
    <property type="entry name" value="WD40/YVTN_repeat-like_dom_sf"/>
</dbReference>
<dbReference type="SUPFAM" id="SSF110296">
    <property type="entry name" value="Oligoxyloglucan reducing end-specific cellobiohydrolase"/>
    <property type="match status" value="1"/>
</dbReference>
<proteinExistence type="predicted"/>